<dbReference type="AlphaFoldDB" id="A0AAU9KC34"/>
<sequence>MHPNFDRKINNLEVILTRERPNVFEKNVFWKKIIKRCTMSRSTACNLIGVFQYWGISSLLPPWANKTIGKIPKKPPWDNKKFFMKKKLIYKWYRYLPVFELYHLSVEFFPCVKRGFHMWNQKGLHMWNSLFAHGKNSTLRW</sequence>
<accession>A0AAU9KC34</accession>
<dbReference type="Proteomes" id="UP001162131">
    <property type="component" value="Unassembled WGS sequence"/>
</dbReference>
<proteinExistence type="predicted"/>
<protein>
    <submittedName>
        <fullName evidence="1">Uncharacterized protein</fullName>
    </submittedName>
</protein>
<organism evidence="1 2">
    <name type="scientific">Blepharisma stoltei</name>
    <dbReference type="NCBI Taxonomy" id="1481888"/>
    <lineage>
        <taxon>Eukaryota</taxon>
        <taxon>Sar</taxon>
        <taxon>Alveolata</taxon>
        <taxon>Ciliophora</taxon>
        <taxon>Postciliodesmatophora</taxon>
        <taxon>Heterotrichea</taxon>
        <taxon>Heterotrichida</taxon>
        <taxon>Blepharismidae</taxon>
        <taxon>Blepharisma</taxon>
    </lineage>
</organism>
<evidence type="ECO:0000313" key="1">
    <source>
        <dbReference type="EMBL" id="CAG9335586.1"/>
    </source>
</evidence>
<reference evidence="1" key="1">
    <citation type="submission" date="2021-09" db="EMBL/GenBank/DDBJ databases">
        <authorList>
            <consortium name="AG Swart"/>
            <person name="Singh M."/>
            <person name="Singh A."/>
            <person name="Seah K."/>
            <person name="Emmerich C."/>
        </authorList>
    </citation>
    <scope>NUCLEOTIDE SEQUENCE</scope>
    <source>
        <strain evidence="1">ATCC30299</strain>
    </source>
</reference>
<comment type="caution">
    <text evidence="1">The sequence shown here is derived from an EMBL/GenBank/DDBJ whole genome shotgun (WGS) entry which is preliminary data.</text>
</comment>
<dbReference type="EMBL" id="CAJZBQ010000062">
    <property type="protein sequence ID" value="CAG9335586.1"/>
    <property type="molecule type" value="Genomic_DNA"/>
</dbReference>
<name>A0AAU9KC34_9CILI</name>
<gene>
    <name evidence="1" type="ORF">BSTOLATCC_MIC64250</name>
</gene>
<keyword evidence="2" id="KW-1185">Reference proteome</keyword>
<evidence type="ECO:0000313" key="2">
    <source>
        <dbReference type="Proteomes" id="UP001162131"/>
    </source>
</evidence>